<dbReference type="EMBL" id="JBHRXE010000031">
    <property type="protein sequence ID" value="MFC3570032.1"/>
    <property type="molecule type" value="Genomic_DNA"/>
</dbReference>
<keyword evidence="1" id="KW-0732">Signal</keyword>
<feature type="chain" id="PRO_5047499673" evidence="1">
    <location>
        <begin position="23"/>
        <end position="121"/>
    </location>
</feature>
<evidence type="ECO:0000313" key="3">
    <source>
        <dbReference type="Proteomes" id="UP001595596"/>
    </source>
</evidence>
<keyword evidence="3" id="KW-1185">Reference proteome</keyword>
<comment type="caution">
    <text evidence="2">The sequence shown here is derived from an EMBL/GenBank/DDBJ whole genome shotgun (WGS) entry which is preliminary data.</text>
</comment>
<dbReference type="Proteomes" id="UP001595596">
    <property type="component" value="Unassembled WGS sequence"/>
</dbReference>
<reference evidence="3" key="1">
    <citation type="journal article" date="2019" name="Int. J. Syst. Evol. Microbiol.">
        <title>The Global Catalogue of Microorganisms (GCM) 10K type strain sequencing project: providing services to taxonomists for standard genome sequencing and annotation.</title>
        <authorList>
            <consortium name="The Broad Institute Genomics Platform"/>
            <consortium name="The Broad Institute Genome Sequencing Center for Infectious Disease"/>
            <person name="Wu L."/>
            <person name="Ma J."/>
        </authorList>
    </citation>
    <scope>NUCLEOTIDE SEQUENCE [LARGE SCALE GENOMIC DNA]</scope>
    <source>
        <strain evidence="3">VKM B-3226</strain>
    </source>
</reference>
<protein>
    <submittedName>
        <fullName evidence="2">Carboxypeptidase-like regulatory domain-containing protein</fullName>
    </submittedName>
</protein>
<gene>
    <name evidence="2" type="ORF">ACFOMP_11280</name>
</gene>
<dbReference type="RefSeq" id="WP_379030497.1">
    <property type="nucleotide sequence ID" value="NZ_JBHRXE010000031.1"/>
</dbReference>
<proteinExistence type="predicted"/>
<sequence>MRGATLTAALLAMALPTAPASAETALIQGKLKDALGQPVAGYPIVLENQTSTAQGWSSNIGFTSAEGEFSISVDQPGNYVAKLPTDPAATASFQVLPDLFINADDPQAARQDIGVILLPKQ</sequence>
<accession>A0ABV7RZX9</accession>
<feature type="signal peptide" evidence="1">
    <location>
        <begin position="1"/>
        <end position="22"/>
    </location>
</feature>
<name>A0ABV7RZX9_9RHOB</name>
<evidence type="ECO:0000313" key="2">
    <source>
        <dbReference type="EMBL" id="MFC3570032.1"/>
    </source>
</evidence>
<evidence type="ECO:0000256" key="1">
    <source>
        <dbReference type="SAM" id="SignalP"/>
    </source>
</evidence>
<organism evidence="2 3">
    <name type="scientific">Paracoccus simplex</name>
    <dbReference type="NCBI Taxonomy" id="2086346"/>
    <lineage>
        <taxon>Bacteria</taxon>
        <taxon>Pseudomonadati</taxon>
        <taxon>Pseudomonadota</taxon>
        <taxon>Alphaproteobacteria</taxon>
        <taxon>Rhodobacterales</taxon>
        <taxon>Paracoccaceae</taxon>
        <taxon>Paracoccus</taxon>
    </lineage>
</organism>